<evidence type="ECO:0000313" key="1">
    <source>
        <dbReference type="EMBL" id="MFC1849110.1"/>
    </source>
</evidence>
<protein>
    <submittedName>
        <fullName evidence="1">DUF4411 family protein</fullName>
    </submittedName>
</protein>
<gene>
    <name evidence="1" type="ORF">ACFL27_02775</name>
</gene>
<comment type="caution">
    <text evidence="1">The sequence shown here is derived from an EMBL/GenBank/DDBJ whole genome shotgun (WGS) entry which is preliminary data.</text>
</comment>
<evidence type="ECO:0000313" key="2">
    <source>
        <dbReference type="Proteomes" id="UP001594351"/>
    </source>
</evidence>
<dbReference type="EMBL" id="JBHPBY010000021">
    <property type="protein sequence ID" value="MFC1849110.1"/>
    <property type="molecule type" value="Genomic_DNA"/>
</dbReference>
<accession>A0ABV6YSD7</accession>
<dbReference type="Pfam" id="PF14367">
    <property type="entry name" value="DUF4411"/>
    <property type="match status" value="1"/>
</dbReference>
<dbReference type="InterPro" id="IPR016541">
    <property type="entry name" value="UCP008505"/>
</dbReference>
<keyword evidence="2" id="KW-1185">Reference proteome</keyword>
<name>A0ABV6YSD7_UNCC1</name>
<reference evidence="1 2" key="1">
    <citation type="submission" date="2024-09" db="EMBL/GenBank/DDBJ databases">
        <title>Laminarin stimulates single cell rates of sulfate reduction while oxygen inhibits transcriptomic activity in coastal marine sediment.</title>
        <authorList>
            <person name="Lindsay M."/>
            <person name="Orcutt B."/>
            <person name="Emerson D."/>
            <person name="Stepanauskas R."/>
            <person name="D'Angelo T."/>
        </authorList>
    </citation>
    <scope>NUCLEOTIDE SEQUENCE [LARGE SCALE GENOMIC DNA]</scope>
    <source>
        <strain evidence="1">SAG AM-311-K15</strain>
    </source>
</reference>
<dbReference type="Proteomes" id="UP001594351">
    <property type="component" value="Unassembled WGS sequence"/>
</dbReference>
<sequence length="170" mass="19573">MSGRHCIDANVFITAWYINYPPHILSSLWKRIAECRNDIEIIKPVFDEIEPISSSDLKLSTDEKRAKYPLRIWLEEANFPVPRIDNEVNRLSLVLEREYEISNESKGAGQVDITLIAYAKVMKKTVVTLESQQPQKPGKKSNYKIPLICREQHVDCISFVTMLAQLGIRI</sequence>
<organism evidence="1 2">
    <name type="scientific">candidate division CSSED10-310 bacterium</name>
    <dbReference type="NCBI Taxonomy" id="2855610"/>
    <lineage>
        <taxon>Bacteria</taxon>
        <taxon>Bacteria division CSSED10-310</taxon>
    </lineage>
</organism>
<proteinExistence type="predicted"/>